<comment type="caution">
    <text evidence="2">The sequence shown here is derived from an EMBL/GenBank/DDBJ whole genome shotgun (WGS) entry which is preliminary data.</text>
</comment>
<sequence length="56" mass="6151">MSEIKALTSAPLLLWNEHDCSLSGKPNRIKEHALHGDANKMATPGERGRSDLRLLA</sequence>
<dbReference type="RefSeq" id="WP_170034676.1">
    <property type="nucleotide sequence ID" value="NZ_JABDTL010000001.1"/>
</dbReference>
<organism evidence="2 3">
    <name type="scientific">Longimicrobium terrae</name>
    <dbReference type="NCBI Taxonomy" id="1639882"/>
    <lineage>
        <taxon>Bacteria</taxon>
        <taxon>Pseudomonadati</taxon>
        <taxon>Gemmatimonadota</taxon>
        <taxon>Longimicrobiia</taxon>
        <taxon>Longimicrobiales</taxon>
        <taxon>Longimicrobiaceae</taxon>
        <taxon>Longimicrobium</taxon>
    </lineage>
</organism>
<dbReference type="EMBL" id="JACHIA010000005">
    <property type="protein sequence ID" value="MBB6070756.1"/>
    <property type="molecule type" value="Genomic_DNA"/>
</dbReference>
<gene>
    <name evidence="2" type="ORF">HNQ61_002377</name>
</gene>
<evidence type="ECO:0000313" key="2">
    <source>
        <dbReference type="EMBL" id="MBB6070756.1"/>
    </source>
</evidence>
<reference evidence="2 3" key="1">
    <citation type="submission" date="2020-08" db="EMBL/GenBank/DDBJ databases">
        <title>Genomic Encyclopedia of Type Strains, Phase IV (KMG-IV): sequencing the most valuable type-strain genomes for metagenomic binning, comparative biology and taxonomic classification.</title>
        <authorList>
            <person name="Goeker M."/>
        </authorList>
    </citation>
    <scope>NUCLEOTIDE SEQUENCE [LARGE SCALE GENOMIC DNA]</scope>
    <source>
        <strain evidence="2 3">DSM 29007</strain>
    </source>
</reference>
<dbReference type="AlphaFoldDB" id="A0A841GYE1"/>
<feature type="region of interest" description="Disordered" evidence="1">
    <location>
        <begin position="33"/>
        <end position="56"/>
    </location>
</feature>
<evidence type="ECO:0000256" key="1">
    <source>
        <dbReference type="SAM" id="MobiDB-lite"/>
    </source>
</evidence>
<dbReference type="Proteomes" id="UP000582837">
    <property type="component" value="Unassembled WGS sequence"/>
</dbReference>
<name>A0A841GYE1_9BACT</name>
<evidence type="ECO:0000313" key="3">
    <source>
        <dbReference type="Proteomes" id="UP000582837"/>
    </source>
</evidence>
<keyword evidence="3" id="KW-1185">Reference proteome</keyword>
<feature type="compositionally biased region" description="Basic and acidic residues" evidence="1">
    <location>
        <begin position="46"/>
        <end position="56"/>
    </location>
</feature>
<proteinExistence type="predicted"/>
<protein>
    <submittedName>
        <fullName evidence="2">Uncharacterized protein</fullName>
    </submittedName>
</protein>
<accession>A0A841GYE1</accession>